<evidence type="ECO:0000256" key="1">
    <source>
        <dbReference type="SAM" id="Phobius"/>
    </source>
</evidence>
<feature type="transmembrane region" description="Helical" evidence="1">
    <location>
        <begin position="90"/>
        <end position="108"/>
    </location>
</feature>
<dbReference type="RefSeq" id="WP_121918363.1">
    <property type="nucleotide sequence ID" value="NZ_REFV01000016.1"/>
</dbReference>
<feature type="transmembrane region" description="Helical" evidence="1">
    <location>
        <begin position="151"/>
        <end position="175"/>
    </location>
</feature>
<name>A0A3M0FV55_9FLAO</name>
<sequence length="211" mass="24459">MTILEILFQVAELLSAILATIFFKKYNKTVIKWMLPYLWYVVLNETLSYFLVIKRGLLQYELVNLYLLITVLFVLFLISNRVRLSKHKAILHFIAIVFTMGVAIEWVVKGIGVSWQFSEFIGALSVIIGTCIYGISLFINDDLSNPIKNLFTYIMLGFTTYFIAGPIIFIAIYLYSDNYDLIISLKYLLYGTIILMYSIFSFGFIYSDKEE</sequence>
<proteinExistence type="predicted"/>
<accession>A0A3M0FV55</accession>
<dbReference type="AlphaFoldDB" id="A0A3M0FV55"/>
<dbReference type="EMBL" id="REFV01000016">
    <property type="protein sequence ID" value="RMB56551.1"/>
    <property type="molecule type" value="Genomic_DNA"/>
</dbReference>
<evidence type="ECO:0000313" key="3">
    <source>
        <dbReference type="Proteomes" id="UP000281985"/>
    </source>
</evidence>
<keyword evidence="1" id="KW-1133">Transmembrane helix</keyword>
<organism evidence="2 3">
    <name type="scientific">Dokdonia sinensis</name>
    <dbReference type="NCBI Taxonomy" id="2479847"/>
    <lineage>
        <taxon>Bacteria</taxon>
        <taxon>Pseudomonadati</taxon>
        <taxon>Bacteroidota</taxon>
        <taxon>Flavobacteriia</taxon>
        <taxon>Flavobacteriales</taxon>
        <taxon>Flavobacteriaceae</taxon>
        <taxon>Dokdonia</taxon>
    </lineage>
</organism>
<reference evidence="2 3" key="1">
    <citation type="submission" date="2018-10" db="EMBL/GenBank/DDBJ databases">
        <title>Dokdonia luteus sp. nov., isolated from sea water.</title>
        <authorList>
            <person name="Zhou L.Y."/>
            <person name="Du Z.J."/>
        </authorList>
    </citation>
    <scope>NUCLEOTIDE SEQUENCE [LARGE SCALE GENOMIC DNA]</scope>
    <source>
        <strain evidence="2 3">SH27</strain>
    </source>
</reference>
<feature type="transmembrane region" description="Helical" evidence="1">
    <location>
        <begin position="35"/>
        <end position="52"/>
    </location>
</feature>
<gene>
    <name evidence="2" type="ORF">EAX61_14170</name>
</gene>
<keyword evidence="1" id="KW-0812">Transmembrane</keyword>
<dbReference type="Proteomes" id="UP000281985">
    <property type="component" value="Unassembled WGS sequence"/>
</dbReference>
<feature type="transmembrane region" description="Helical" evidence="1">
    <location>
        <begin position="6"/>
        <end position="23"/>
    </location>
</feature>
<keyword evidence="1" id="KW-0472">Membrane</keyword>
<feature type="transmembrane region" description="Helical" evidence="1">
    <location>
        <begin position="187"/>
        <end position="206"/>
    </location>
</feature>
<dbReference type="OrthoDB" id="1448735at2"/>
<feature type="transmembrane region" description="Helical" evidence="1">
    <location>
        <begin position="120"/>
        <end position="139"/>
    </location>
</feature>
<feature type="transmembrane region" description="Helical" evidence="1">
    <location>
        <begin position="58"/>
        <end position="78"/>
    </location>
</feature>
<protein>
    <submittedName>
        <fullName evidence="2">Uncharacterized protein</fullName>
    </submittedName>
</protein>
<keyword evidence="3" id="KW-1185">Reference proteome</keyword>
<evidence type="ECO:0000313" key="2">
    <source>
        <dbReference type="EMBL" id="RMB56551.1"/>
    </source>
</evidence>
<comment type="caution">
    <text evidence="2">The sequence shown here is derived from an EMBL/GenBank/DDBJ whole genome shotgun (WGS) entry which is preliminary data.</text>
</comment>